<gene>
    <name evidence="1" type="ORF">UVI_02025960</name>
</gene>
<evidence type="ECO:0000313" key="2">
    <source>
        <dbReference type="Proteomes" id="UP000054053"/>
    </source>
</evidence>
<accession>A0A1B5KRG2</accession>
<dbReference type="AlphaFoldDB" id="A0A1B5KRG2"/>
<sequence length="129" mass="14353">MPNCQGPGAGSGALWLQPSEEMQVKDRSQNCGSQLISYRITAWWQRCMERSKTGSVRCGGDGVGRILPFRSYPVGTDSEQLTQLTIKKNRNGKQPPVSLACFREVAATLPDDKWSRNARIKPGWWTDPA</sequence>
<name>A0A1B5KRG2_USTVR</name>
<organism evidence="1 2">
    <name type="scientific">Ustilaginoidea virens</name>
    <name type="common">Rice false smut fungus</name>
    <name type="synonym">Villosiclava virens</name>
    <dbReference type="NCBI Taxonomy" id="1159556"/>
    <lineage>
        <taxon>Eukaryota</taxon>
        <taxon>Fungi</taxon>
        <taxon>Dikarya</taxon>
        <taxon>Ascomycota</taxon>
        <taxon>Pezizomycotina</taxon>
        <taxon>Sordariomycetes</taxon>
        <taxon>Hypocreomycetidae</taxon>
        <taxon>Hypocreales</taxon>
        <taxon>Clavicipitaceae</taxon>
        <taxon>Ustilaginoidea</taxon>
    </lineage>
</organism>
<evidence type="ECO:0000313" key="1">
    <source>
        <dbReference type="EMBL" id="GAO13249.1"/>
    </source>
</evidence>
<comment type="caution">
    <text evidence="1">The sequence shown here is derived from an EMBL/GenBank/DDBJ whole genome shotgun (WGS) entry which is preliminary data.</text>
</comment>
<protein>
    <submittedName>
        <fullName evidence="1">Uncharacterized protein</fullName>
    </submittedName>
</protein>
<proteinExistence type="predicted"/>
<reference evidence="2" key="1">
    <citation type="journal article" date="2016" name="Genome Announc.">
        <title>Genome sequence of Ustilaginoidea virens IPU010, a rice pathogenic fungus causing false smut.</title>
        <authorList>
            <person name="Kumagai T."/>
            <person name="Ishii T."/>
            <person name="Terai G."/>
            <person name="Umemura M."/>
            <person name="Machida M."/>
            <person name="Asai K."/>
        </authorList>
    </citation>
    <scope>NUCLEOTIDE SEQUENCE [LARGE SCALE GENOMIC DNA]</scope>
    <source>
        <strain evidence="2">IPU010</strain>
    </source>
</reference>
<dbReference type="Proteomes" id="UP000054053">
    <property type="component" value="Unassembled WGS sequence"/>
</dbReference>
<dbReference type="EMBL" id="BBTG02000010">
    <property type="protein sequence ID" value="GAO13249.1"/>
    <property type="molecule type" value="Genomic_DNA"/>
</dbReference>